<dbReference type="SUPFAM" id="SSF54928">
    <property type="entry name" value="RNA-binding domain, RBD"/>
    <property type="match status" value="1"/>
</dbReference>
<dbReference type="Gene3D" id="3.30.70.330">
    <property type="match status" value="1"/>
</dbReference>
<keyword evidence="5" id="KW-0547">Nucleotide-binding</keyword>
<dbReference type="SUPFAM" id="SSF56176">
    <property type="entry name" value="FAD-binding/transporter-associated domain-like"/>
    <property type="match status" value="1"/>
</dbReference>
<dbReference type="Gene3D" id="3.30.465.10">
    <property type="match status" value="1"/>
</dbReference>
<name>A0ABR2A322_9ROSI</name>
<dbReference type="CDD" id="cd00590">
    <property type="entry name" value="RRM_SF"/>
    <property type="match status" value="1"/>
</dbReference>
<comment type="caution">
    <text evidence="14">The sequence shown here is derived from an EMBL/GenBank/DDBJ whole genome shotgun (WGS) entry which is preliminary data.</text>
</comment>
<dbReference type="InterPro" id="IPR016169">
    <property type="entry name" value="FAD-bd_PCMH_sub2"/>
</dbReference>
<keyword evidence="8" id="KW-0325">Glycoprotein</keyword>
<proteinExistence type="inferred from homology"/>
<evidence type="ECO:0000256" key="8">
    <source>
        <dbReference type="ARBA" id="ARBA00023180"/>
    </source>
</evidence>
<dbReference type="PROSITE" id="PS51387">
    <property type="entry name" value="FAD_PCMH"/>
    <property type="match status" value="1"/>
</dbReference>
<keyword evidence="6" id="KW-0274">FAD</keyword>
<dbReference type="InterPro" id="IPR016166">
    <property type="entry name" value="FAD-bd_PCMH"/>
</dbReference>
<sequence length="803" mass="90893">MNYSSSTIFSLITLAFLVSLSLPWPATSASSPSSVHNFRVSHVQNRRFLTPQTPKPVVIVEPTSVSHVQVTVFCARDNGVQIRIRSGGHDYEGLSYRSNVTFVILDMFNLRSIKVDVGTGGRFSGGGYRTLMRKYGFSVDNILDAQVVDVNGNILTRATMGEDLFWAIRGGGGASFAVIVEWKIKLVRIQEKVTVFDLPFSLEQGATDVAFKWQQVAPKLHEDLFIRLQPMVVNGTILVHVVGFFLGESERLVPLLDQSFPELNLKNADCNETSWIGTFLPPGTPPEALLNRTRGARDFSKNKSDYVKSVISKEGIETIWKLLIELGNTTSATVIMQWNPYGGKMGEIPASNTPFSHRSGYLFLVQYIVSWAEGDINVTNHNIERVRYMYKRMAPFLSKDLREAFLNYRDIDIGSTASDETNFRDAQVYGSKYFRDNFPRLTRVKAKASRREQWNRREQGRSRRTAVQRRSGFTLFVDNISKRIHHSSLGVAFQTYGKVEDVYIAYKNMKRRSKRTTFAFVRFRKAEDAERTVVEANGRFMDGHRIRVFFAREKTFHQTGGEKKTQRLTYMNVSRRDARSYKDVLVGKKRLVQGENMGDAVRPHQENDRRCLNEGKAEILVMDDLTKKTIYIPKEAVRKIKIRIEEFEEDRCFIDETRRGGSFEDLKRRASVATPSIDEQPSWQNSEIRAKDLNCVISGLNLGPIFSKHGCIPNTGPNGRQVEERDVSHKLRLLDVPIDAADDQALFFNGAEASRSDSKTKRAKRGGDGKINSATRKIKKSKSRKIRGAGVIETGSVGAPMLE</sequence>
<evidence type="ECO:0000256" key="3">
    <source>
        <dbReference type="ARBA" id="ARBA00022630"/>
    </source>
</evidence>
<evidence type="ECO:0000256" key="6">
    <source>
        <dbReference type="ARBA" id="ARBA00022827"/>
    </source>
</evidence>
<comment type="cofactor">
    <cofactor evidence="1">
        <name>FAD</name>
        <dbReference type="ChEBI" id="CHEBI:57692"/>
    </cofactor>
</comment>
<dbReference type="InterPro" id="IPR012951">
    <property type="entry name" value="BBE"/>
</dbReference>
<keyword evidence="9" id="KW-0694">RNA-binding</keyword>
<reference evidence="14 15" key="1">
    <citation type="journal article" date="2024" name="G3 (Bethesda)">
        <title>Genome assembly of Hibiscus sabdariffa L. provides insights into metabolisms of medicinal natural products.</title>
        <authorList>
            <person name="Kim T."/>
        </authorList>
    </citation>
    <scope>NUCLEOTIDE SEQUENCE [LARGE SCALE GENOMIC DNA]</scope>
    <source>
        <strain evidence="14">TK-2024</strain>
        <tissue evidence="14">Old leaves</tissue>
    </source>
</reference>
<dbReference type="EMBL" id="JBBPBN010000399">
    <property type="protein sequence ID" value="KAK8487401.1"/>
    <property type="molecule type" value="Genomic_DNA"/>
</dbReference>
<dbReference type="InterPro" id="IPR000504">
    <property type="entry name" value="RRM_dom"/>
</dbReference>
<dbReference type="Gene3D" id="3.40.462.20">
    <property type="match status" value="1"/>
</dbReference>
<evidence type="ECO:0000256" key="1">
    <source>
        <dbReference type="ARBA" id="ARBA00001974"/>
    </source>
</evidence>
<dbReference type="InterPro" id="IPR036318">
    <property type="entry name" value="FAD-bd_PCMH-like_sf"/>
</dbReference>
<evidence type="ECO:0000256" key="2">
    <source>
        <dbReference type="ARBA" id="ARBA00005466"/>
    </source>
</evidence>
<keyword evidence="7" id="KW-0560">Oxidoreductase</keyword>
<dbReference type="InterPro" id="IPR012677">
    <property type="entry name" value="Nucleotide-bd_a/b_plait_sf"/>
</dbReference>
<comment type="similarity">
    <text evidence="2">Belongs to the oxygen-dependent FAD-linked oxidoreductase family.</text>
</comment>
<evidence type="ECO:0000256" key="10">
    <source>
        <dbReference type="SAM" id="MobiDB-lite"/>
    </source>
</evidence>
<organism evidence="14 15">
    <name type="scientific">Hibiscus sabdariffa</name>
    <name type="common">roselle</name>
    <dbReference type="NCBI Taxonomy" id="183260"/>
    <lineage>
        <taxon>Eukaryota</taxon>
        <taxon>Viridiplantae</taxon>
        <taxon>Streptophyta</taxon>
        <taxon>Embryophyta</taxon>
        <taxon>Tracheophyta</taxon>
        <taxon>Spermatophyta</taxon>
        <taxon>Magnoliopsida</taxon>
        <taxon>eudicotyledons</taxon>
        <taxon>Gunneridae</taxon>
        <taxon>Pentapetalae</taxon>
        <taxon>rosids</taxon>
        <taxon>malvids</taxon>
        <taxon>Malvales</taxon>
        <taxon>Malvaceae</taxon>
        <taxon>Malvoideae</taxon>
        <taxon>Hibiscus</taxon>
    </lineage>
</organism>
<evidence type="ECO:0000256" key="4">
    <source>
        <dbReference type="ARBA" id="ARBA00022729"/>
    </source>
</evidence>
<dbReference type="PANTHER" id="PTHR32448">
    <property type="entry name" value="OS08G0158400 PROTEIN"/>
    <property type="match status" value="1"/>
</dbReference>
<feature type="compositionally biased region" description="Basic residues" evidence="10">
    <location>
        <begin position="776"/>
        <end position="786"/>
    </location>
</feature>
<protein>
    <recommendedName>
        <fullName evidence="16">FAD-binding PCMH-type domain-containing protein</fullName>
    </recommendedName>
</protein>
<dbReference type="Pfam" id="PF01565">
    <property type="entry name" value="FAD_binding_4"/>
    <property type="match status" value="1"/>
</dbReference>
<evidence type="ECO:0000313" key="15">
    <source>
        <dbReference type="Proteomes" id="UP001396334"/>
    </source>
</evidence>
<evidence type="ECO:0000313" key="14">
    <source>
        <dbReference type="EMBL" id="KAK8487401.1"/>
    </source>
</evidence>
<evidence type="ECO:0000256" key="7">
    <source>
        <dbReference type="ARBA" id="ARBA00023002"/>
    </source>
</evidence>
<evidence type="ECO:0000256" key="9">
    <source>
        <dbReference type="PROSITE-ProRule" id="PRU00176"/>
    </source>
</evidence>
<keyword evidence="15" id="KW-1185">Reference proteome</keyword>
<keyword evidence="4 11" id="KW-0732">Signal</keyword>
<feature type="domain" description="RRM" evidence="12">
    <location>
        <begin position="473"/>
        <end position="553"/>
    </location>
</feature>
<evidence type="ECO:0000256" key="11">
    <source>
        <dbReference type="SAM" id="SignalP"/>
    </source>
</evidence>
<feature type="domain" description="FAD-binding PCMH-type" evidence="13">
    <location>
        <begin position="1"/>
        <end position="189"/>
    </location>
</feature>
<evidence type="ECO:0008006" key="16">
    <source>
        <dbReference type="Google" id="ProtNLM"/>
    </source>
</evidence>
<dbReference type="Gene3D" id="3.30.43.10">
    <property type="entry name" value="Uridine Diphospho-n-acetylenolpyruvylglucosamine Reductase, domain 2"/>
    <property type="match status" value="1"/>
</dbReference>
<evidence type="ECO:0000259" key="12">
    <source>
        <dbReference type="PROSITE" id="PS50102"/>
    </source>
</evidence>
<accession>A0ABR2A322</accession>
<dbReference type="Pfam" id="PF08031">
    <property type="entry name" value="BBE"/>
    <property type="match status" value="1"/>
</dbReference>
<feature type="chain" id="PRO_5045563339" description="FAD-binding PCMH-type domain-containing protein" evidence="11">
    <location>
        <begin position="30"/>
        <end position="803"/>
    </location>
</feature>
<dbReference type="SMART" id="SM00360">
    <property type="entry name" value="RRM"/>
    <property type="match status" value="1"/>
</dbReference>
<dbReference type="Proteomes" id="UP001396334">
    <property type="component" value="Unassembled WGS sequence"/>
</dbReference>
<feature type="signal peptide" evidence="11">
    <location>
        <begin position="1"/>
        <end position="29"/>
    </location>
</feature>
<feature type="compositionally biased region" description="Basic and acidic residues" evidence="10">
    <location>
        <begin position="754"/>
        <end position="768"/>
    </location>
</feature>
<evidence type="ECO:0000259" key="13">
    <source>
        <dbReference type="PROSITE" id="PS51387"/>
    </source>
</evidence>
<feature type="region of interest" description="Disordered" evidence="10">
    <location>
        <begin position="752"/>
        <end position="786"/>
    </location>
</feature>
<keyword evidence="3" id="KW-0285">Flavoprotein</keyword>
<dbReference type="Pfam" id="PF00076">
    <property type="entry name" value="RRM_1"/>
    <property type="match status" value="1"/>
</dbReference>
<dbReference type="PROSITE" id="PS50102">
    <property type="entry name" value="RRM"/>
    <property type="match status" value="1"/>
</dbReference>
<gene>
    <name evidence="14" type="ORF">V6N11_030925</name>
</gene>
<dbReference type="InterPro" id="IPR035979">
    <property type="entry name" value="RBD_domain_sf"/>
</dbReference>
<dbReference type="InterPro" id="IPR016167">
    <property type="entry name" value="FAD-bd_PCMH_sub1"/>
</dbReference>
<evidence type="ECO:0000256" key="5">
    <source>
        <dbReference type="ARBA" id="ARBA00022741"/>
    </source>
</evidence>
<dbReference type="InterPro" id="IPR006094">
    <property type="entry name" value="Oxid_FAD_bind_N"/>
</dbReference>